<feature type="region of interest" description="Disordered" evidence="4">
    <location>
        <begin position="1"/>
        <end position="54"/>
    </location>
</feature>
<dbReference type="CDD" id="cd15848">
    <property type="entry name" value="SNARE_syntaxin1-like"/>
    <property type="match status" value="1"/>
</dbReference>
<dbReference type="GO" id="GO:0006886">
    <property type="term" value="P:intracellular protein transport"/>
    <property type="evidence" value="ECO:0007669"/>
    <property type="project" value="TreeGrafter"/>
</dbReference>
<dbReference type="GO" id="GO:0006906">
    <property type="term" value="P:vesicle fusion"/>
    <property type="evidence" value="ECO:0007669"/>
    <property type="project" value="TreeGrafter"/>
</dbReference>
<evidence type="ECO:0000313" key="7">
    <source>
        <dbReference type="EMBL" id="KAK0407548.1"/>
    </source>
</evidence>
<protein>
    <recommendedName>
        <fullName evidence="6">t-SNARE coiled-coil homology domain-containing protein</fullName>
    </recommendedName>
</protein>
<evidence type="ECO:0000256" key="2">
    <source>
        <dbReference type="ARBA" id="ARBA00022775"/>
    </source>
</evidence>
<dbReference type="AlphaFoldDB" id="A0AA39HMN7"/>
<comment type="similarity">
    <text evidence="1">Belongs to the syntaxin family.</text>
</comment>
<dbReference type="GO" id="GO:0000149">
    <property type="term" value="F:SNARE binding"/>
    <property type="evidence" value="ECO:0007669"/>
    <property type="project" value="TreeGrafter"/>
</dbReference>
<feature type="compositionally biased region" description="Polar residues" evidence="4">
    <location>
        <begin position="16"/>
        <end position="26"/>
    </location>
</feature>
<dbReference type="InterPro" id="IPR006011">
    <property type="entry name" value="Syntaxin_N"/>
</dbReference>
<dbReference type="InterPro" id="IPR000727">
    <property type="entry name" value="T_SNARE_dom"/>
</dbReference>
<dbReference type="InterPro" id="IPR010989">
    <property type="entry name" value="SNARE"/>
</dbReference>
<keyword evidence="2" id="KW-0532">Neurotransmitter transport</keyword>
<evidence type="ECO:0000256" key="3">
    <source>
        <dbReference type="SAM" id="Coils"/>
    </source>
</evidence>
<keyword evidence="5" id="KW-0472">Membrane</keyword>
<dbReference type="Gene3D" id="1.20.5.110">
    <property type="match status" value="1"/>
</dbReference>
<feature type="compositionally biased region" description="Polar residues" evidence="4">
    <location>
        <begin position="39"/>
        <end position="54"/>
    </location>
</feature>
<dbReference type="InterPro" id="IPR045242">
    <property type="entry name" value="Syntaxin"/>
</dbReference>
<keyword evidence="3" id="KW-0175">Coiled coil</keyword>
<dbReference type="GO" id="GO:0005886">
    <property type="term" value="C:plasma membrane"/>
    <property type="evidence" value="ECO:0007669"/>
    <property type="project" value="TreeGrafter"/>
</dbReference>
<keyword evidence="2" id="KW-0813">Transport</keyword>
<gene>
    <name evidence="7" type="ORF">QR680_019257</name>
</gene>
<proteinExistence type="inferred from homology"/>
<evidence type="ECO:0000256" key="5">
    <source>
        <dbReference type="SAM" id="Phobius"/>
    </source>
</evidence>
<reference evidence="7" key="1">
    <citation type="submission" date="2023-06" db="EMBL/GenBank/DDBJ databases">
        <title>Genomic analysis of the entomopathogenic nematode Steinernema hermaphroditum.</title>
        <authorList>
            <person name="Schwarz E.M."/>
            <person name="Heppert J.K."/>
            <person name="Baniya A."/>
            <person name="Schwartz H.T."/>
            <person name="Tan C.-H."/>
            <person name="Antoshechkin I."/>
            <person name="Sternberg P.W."/>
            <person name="Goodrich-Blair H."/>
            <person name="Dillman A.R."/>
        </authorList>
    </citation>
    <scope>NUCLEOTIDE SEQUENCE</scope>
    <source>
        <strain evidence="7">PS9179</strain>
        <tissue evidence="7">Whole animal</tissue>
    </source>
</reference>
<comment type="caution">
    <text evidence="7">The sequence shown here is derived from an EMBL/GenBank/DDBJ whole genome shotgun (WGS) entry which is preliminary data.</text>
</comment>
<evidence type="ECO:0000256" key="4">
    <source>
        <dbReference type="SAM" id="MobiDB-lite"/>
    </source>
</evidence>
<feature type="compositionally biased region" description="Basic and acidic residues" evidence="4">
    <location>
        <begin position="1"/>
        <end position="14"/>
    </location>
</feature>
<sequence length="327" mass="37386">MVTRDRMSEFRRGGAEQQQSGVSQPYNPFEDVELGGTVPQHQTTRGHVAQASQHSTDQFLDEVSQLHLMMDRLEMQIEKLKIKQTTILAQAVVQPKEKDELEKLIDIIKIKTNELRPHLKKLEIDIRRDEDGRSSEYLSGAEIRIRREQCNHLKKKLRTMIDNFNETQVEYKQRVSKRVKRQLDLAGERLTEAEVAEMLESKTSEVFYRQVNPLSVAGRIALEDATARHQEILELERNIAQLNELFVDVYELVHSQGEMVENINTNVEAAVDYTGDAKIRITKALIHKKSAHRKKIYCIILVICVLLILIAVAIILGVTLSGGGRSQ</sequence>
<dbReference type="Pfam" id="PF05739">
    <property type="entry name" value="SNARE"/>
    <property type="match status" value="1"/>
</dbReference>
<dbReference type="PANTHER" id="PTHR19957">
    <property type="entry name" value="SYNTAXIN"/>
    <property type="match status" value="1"/>
</dbReference>
<dbReference type="GO" id="GO:0012505">
    <property type="term" value="C:endomembrane system"/>
    <property type="evidence" value="ECO:0007669"/>
    <property type="project" value="TreeGrafter"/>
</dbReference>
<keyword evidence="8" id="KW-1185">Reference proteome</keyword>
<dbReference type="SMART" id="SM00397">
    <property type="entry name" value="t_SNARE"/>
    <property type="match status" value="1"/>
</dbReference>
<dbReference type="GO" id="GO:0006836">
    <property type="term" value="P:neurotransmitter transport"/>
    <property type="evidence" value="ECO:0007669"/>
    <property type="project" value="UniProtKB-KW"/>
</dbReference>
<dbReference type="GO" id="GO:0006887">
    <property type="term" value="P:exocytosis"/>
    <property type="evidence" value="ECO:0007669"/>
    <property type="project" value="TreeGrafter"/>
</dbReference>
<evidence type="ECO:0000313" key="8">
    <source>
        <dbReference type="Proteomes" id="UP001175271"/>
    </source>
</evidence>
<accession>A0AA39HMN7</accession>
<dbReference type="GO" id="GO:0005484">
    <property type="term" value="F:SNAP receptor activity"/>
    <property type="evidence" value="ECO:0007669"/>
    <property type="project" value="TreeGrafter"/>
</dbReference>
<dbReference type="EMBL" id="JAUCMV010000004">
    <property type="protein sequence ID" value="KAK0407548.1"/>
    <property type="molecule type" value="Genomic_DNA"/>
</dbReference>
<dbReference type="Gene3D" id="1.20.58.70">
    <property type="match status" value="1"/>
</dbReference>
<dbReference type="PROSITE" id="PS50192">
    <property type="entry name" value="T_SNARE"/>
    <property type="match status" value="1"/>
</dbReference>
<dbReference type="GO" id="GO:0048278">
    <property type="term" value="P:vesicle docking"/>
    <property type="evidence" value="ECO:0007669"/>
    <property type="project" value="TreeGrafter"/>
</dbReference>
<dbReference type="PANTHER" id="PTHR19957:SF113">
    <property type="entry name" value="SYNTAXIN-2-RELATED"/>
    <property type="match status" value="1"/>
</dbReference>
<name>A0AA39HMN7_9BILA</name>
<feature type="coiled-coil region" evidence="3">
    <location>
        <begin position="63"/>
        <end position="90"/>
    </location>
</feature>
<dbReference type="SMART" id="SM00503">
    <property type="entry name" value="SynN"/>
    <property type="match status" value="1"/>
</dbReference>
<evidence type="ECO:0000259" key="6">
    <source>
        <dbReference type="PROSITE" id="PS50192"/>
    </source>
</evidence>
<dbReference type="GO" id="GO:0031201">
    <property type="term" value="C:SNARE complex"/>
    <property type="evidence" value="ECO:0007669"/>
    <property type="project" value="TreeGrafter"/>
</dbReference>
<dbReference type="Pfam" id="PF00804">
    <property type="entry name" value="Syntaxin"/>
    <property type="match status" value="1"/>
</dbReference>
<evidence type="ECO:0000256" key="1">
    <source>
        <dbReference type="ARBA" id="ARBA00009063"/>
    </source>
</evidence>
<dbReference type="SUPFAM" id="SSF47661">
    <property type="entry name" value="t-snare proteins"/>
    <property type="match status" value="1"/>
</dbReference>
<feature type="transmembrane region" description="Helical" evidence="5">
    <location>
        <begin position="296"/>
        <end position="320"/>
    </location>
</feature>
<dbReference type="Proteomes" id="UP001175271">
    <property type="component" value="Unassembled WGS sequence"/>
</dbReference>
<feature type="domain" description="T-SNARE coiled-coil homology" evidence="6">
    <location>
        <begin position="222"/>
        <end position="284"/>
    </location>
</feature>
<keyword evidence="5" id="KW-1133">Transmembrane helix</keyword>
<organism evidence="7 8">
    <name type="scientific">Steinernema hermaphroditum</name>
    <dbReference type="NCBI Taxonomy" id="289476"/>
    <lineage>
        <taxon>Eukaryota</taxon>
        <taxon>Metazoa</taxon>
        <taxon>Ecdysozoa</taxon>
        <taxon>Nematoda</taxon>
        <taxon>Chromadorea</taxon>
        <taxon>Rhabditida</taxon>
        <taxon>Tylenchina</taxon>
        <taxon>Panagrolaimomorpha</taxon>
        <taxon>Strongyloidoidea</taxon>
        <taxon>Steinernematidae</taxon>
        <taxon>Steinernema</taxon>
    </lineage>
</organism>
<keyword evidence="5" id="KW-0812">Transmembrane</keyword>